<dbReference type="InterPro" id="IPR035681">
    <property type="entry name" value="ComA-like_MBL"/>
</dbReference>
<dbReference type="Gene3D" id="1.10.150.280">
    <property type="entry name" value="AF1531-like domain"/>
    <property type="match status" value="1"/>
</dbReference>
<dbReference type="CDD" id="cd07731">
    <property type="entry name" value="ComA-like_MBL-fold"/>
    <property type="match status" value="1"/>
</dbReference>
<dbReference type="Gene3D" id="3.60.15.10">
    <property type="entry name" value="Ribonuclease Z/Hydroxyacylglutathione hydrolase-like"/>
    <property type="match status" value="1"/>
</dbReference>
<comment type="caution">
    <text evidence="4">The sequence shown here is derived from an EMBL/GenBank/DDBJ whole genome shotgun (WGS) entry which is preliminary data.</text>
</comment>
<reference evidence="4 5" key="1">
    <citation type="submission" date="2019-03" db="EMBL/GenBank/DDBJ databases">
        <title>Subsurface microbial communities from deep shales in Ohio and West Virginia, USA.</title>
        <authorList>
            <person name="Wrighton K."/>
        </authorList>
    </citation>
    <scope>NUCLEOTIDE SEQUENCE [LARGE SCALE GENOMIC DNA]</scope>
    <source>
        <strain evidence="4 5">MA284_T2</strain>
    </source>
</reference>
<dbReference type="OrthoDB" id="9761531at2"/>
<dbReference type="SMART" id="SM00849">
    <property type="entry name" value="Lactamase_B"/>
    <property type="match status" value="1"/>
</dbReference>
<feature type="domain" description="Metallo-beta-lactamase" evidence="3">
    <location>
        <begin position="37"/>
        <end position="236"/>
    </location>
</feature>
<gene>
    <name evidence="4" type="ORF">DFR79_1188</name>
</gene>
<dbReference type="RefSeq" id="WP_133515463.1">
    <property type="nucleotide sequence ID" value="NZ_SNWX01000018.1"/>
</dbReference>
<organism evidence="4 5">
    <name type="scientific">Halanaerobium saccharolyticum</name>
    <dbReference type="NCBI Taxonomy" id="43595"/>
    <lineage>
        <taxon>Bacteria</taxon>
        <taxon>Bacillati</taxon>
        <taxon>Bacillota</taxon>
        <taxon>Clostridia</taxon>
        <taxon>Halanaerobiales</taxon>
        <taxon>Halanaerobiaceae</taxon>
        <taxon>Halanaerobium</taxon>
    </lineage>
</organism>
<feature type="compositionally biased region" description="Low complexity" evidence="1">
    <location>
        <begin position="283"/>
        <end position="297"/>
    </location>
</feature>
<dbReference type="SUPFAM" id="SSF47781">
    <property type="entry name" value="RuvA domain 2-like"/>
    <property type="match status" value="1"/>
</dbReference>
<dbReference type="SUPFAM" id="SSF56281">
    <property type="entry name" value="Metallo-hydrolase/oxidoreductase"/>
    <property type="match status" value="1"/>
</dbReference>
<protein>
    <submittedName>
        <fullName evidence="4">Competence protein ComEC</fullName>
    </submittedName>
</protein>
<dbReference type="AlphaFoldDB" id="A0A4R6LKD1"/>
<dbReference type="InterPro" id="IPR052159">
    <property type="entry name" value="Competence_DNA_uptake"/>
</dbReference>
<accession>A0A4R6LKD1</accession>
<dbReference type="EMBL" id="SNWX01000018">
    <property type="protein sequence ID" value="TDO85242.1"/>
    <property type="molecule type" value="Genomic_DNA"/>
</dbReference>
<dbReference type="Pfam" id="PF12836">
    <property type="entry name" value="HHH_3"/>
    <property type="match status" value="1"/>
</dbReference>
<evidence type="ECO:0000313" key="4">
    <source>
        <dbReference type="EMBL" id="TDO85242.1"/>
    </source>
</evidence>
<feature type="compositionally biased region" description="Basic and acidic residues" evidence="1">
    <location>
        <begin position="302"/>
        <end position="312"/>
    </location>
</feature>
<dbReference type="InterPro" id="IPR010994">
    <property type="entry name" value="RuvA_2-like"/>
</dbReference>
<keyword evidence="2" id="KW-0732">Signal</keyword>
<sequence>MNKNKLALFLLLLSLVFIFSLTTTAQNLKIHFIDVGQGDSILIEEAGGQNILVDGGDRADRITARIINYLRDQNLKKLDYLISTHPHADHIGGLVDIIDSFKVGTVLDSGKVHTSKTYENYLIKIDQENINFETPRRGDKFKIGESELHFLHPDQNLDDYDLNNSSLVFLLKFGQQNFLFTGDIEAEVERKLLAENPELKVDLIKVPHHGSSTSSFAGWIKSIQPETAVIQVGENHYGHPAAEVIALYQEQGARVFRNDLNGNIVVTADGRNYTVKIDQSADNSKSGTKTSTETENTSAEKINSESKNKADKGSNLININTASAAVLDQLWGIGPATAKKIINYRQKNGLFSQIEEIKKVDGIDDGKFGRWYDKITVK</sequence>
<feature type="region of interest" description="Disordered" evidence="1">
    <location>
        <begin position="279"/>
        <end position="313"/>
    </location>
</feature>
<dbReference type="InterPro" id="IPR036866">
    <property type="entry name" value="RibonucZ/Hydroxyglut_hydro"/>
</dbReference>
<proteinExistence type="predicted"/>
<name>A0A4R6LKD1_9FIRM</name>
<dbReference type="Proteomes" id="UP000295064">
    <property type="component" value="Unassembled WGS sequence"/>
</dbReference>
<dbReference type="NCBIfam" id="TIGR00426">
    <property type="entry name" value="competence protein ComEA helix-hairpin-helix repeat region"/>
    <property type="match status" value="1"/>
</dbReference>
<evidence type="ECO:0000313" key="5">
    <source>
        <dbReference type="Proteomes" id="UP000295064"/>
    </source>
</evidence>
<evidence type="ECO:0000256" key="1">
    <source>
        <dbReference type="SAM" id="MobiDB-lite"/>
    </source>
</evidence>
<dbReference type="PANTHER" id="PTHR30619:SF7">
    <property type="entry name" value="BETA-LACTAMASE DOMAIN PROTEIN"/>
    <property type="match status" value="1"/>
</dbReference>
<evidence type="ECO:0000259" key="3">
    <source>
        <dbReference type="SMART" id="SM00849"/>
    </source>
</evidence>
<dbReference type="Pfam" id="PF00753">
    <property type="entry name" value="Lactamase_B"/>
    <property type="match status" value="1"/>
</dbReference>
<feature type="signal peptide" evidence="2">
    <location>
        <begin position="1"/>
        <end position="25"/>
    </location>
</feature>
<evidence type="ECO:0000256" key="2">
    <source>
        <dbReference type="SAM" id="SignalP"/>
    </source>
</evidence>
<dbReference type="InterPro" id="IPR001279">
    <property type="entry name" value="Metallo-B-lactamas"/>
</dbReference>
<dbReference type="InterPro" id="IPR004509">
    <property type="entry name" value="Competence_ComEA_HhH"/>
</dbReference>
<feature type="chain" id="PRO_5020360444" evidence="2">
    <location>
        <begin position="26"/>
        <end position="378"/>
    </location>
</feature>
<dbReference type="PANTHER" id="PTHR30619">
    <property type="entry name" value="DNA INTERNALIZATION/COMPETENCE PROTEIN COMEC/REC2"/>
    <property type="match status" value="1"/>
</dbReference>